<dbReference type="InterPro" id="IPR011761">
    <property type="entry name" value="ATP-grasp"/>
</dbReference>
<dbReference type="EMBL" id="VLNT01000028">
    <property type="protein sequence ID" value="TSD53776.1"/>
    <property type="molecule type" value="Genomic_DNA"/>
</dbReference>
<dbReference type="PANTHER" id="PTHR42793">
    <property type="entry name" value="COA BINDING DOMAIN CONTAINING PROTEIN"/>
    <property type="match status" value="1"/>
</dbReference>
<evidence type="ECO:0000259" key="2">
    <source>
        <dbReference type="PROSITE" id="PS50975"/>
    </source>
</evidence>
<dbReference type="PANTHER" id="PTHR42793:SF4">
    <property type="entry name" value="BLL6376 PROTEIN"/>
    <property type="match status" value="1"/>
</dbReference>
<feature type="domain" description="ATP-grasp" evidence="2">
    <location>
        <begin position="490"/>
        <end position="526"/>
    </location>
</feature>
<dbReference type="Gene3D" id="3.40.50.261">
    <property type="entry name" value="Succinyl-CoA synthetase domains"/>
    <property type="match status" value="2"/>
</dbReference>
<dbReference type="InterPro" id="IPR003781">
    <property type="entry name" value="CoA-bd"/>
</dbReference>
<keyword evidence="1" id="KW-0067">ATP-binding</keyword>
<dbReference type="Proteomes" id="UP000316988">
    <property type="component" value="Unassembled WGS sequence"/>
</dbReference>
<keyword evidence="1" id="KW-0547">Nucleotide-binding</keyword>
<dbReference type="SUPFAM" id="SSF56059">
    <property type="entry name" value="Glutathione synthetase ATP-binding domain-like"/>
    <property type="match status" value="1"/>
</dbReference>
<dbReference type="OrthoDB" id="190266at2"/>
<protein>
    <submittedName>
        <fullName evidence="3">Acetate--CoA ligase family protein</fullName>
    </submittedName>
</protein>
<comment type="caution">
    <text evidence="3">The sequence shown here is derived from an EMBL/GenBank/DDBJ whole genome shotgun (WGS) entry which is preliminary data.</text>
</comment>
<organism evidence="3 4">
    <name type="scientific">Aeromicrobium piscarium</name>
    <dbReference type="NCBI Taxonomy" id="2590901"/>
    <lineage>
        <taxon>Bacteria</taxon>
        <taxon>Bacillati</taxon>
        <taxon>Actinomycetota</taxon>
        <taxon>Actinomycetes</taxon>
        <taxon>Propionibacteriales</taxon>
        <taxon>Nocardioidaceae</taxon>
        <taxon>Aeromicrobium</taxon>
    </lineage>
</organism>
<evidence type="ECO:0000313" key="3">
    <source>
        <dbReference type="EMBL" id="TSD53776.1"/>
    </source>
</evidence>
<dbReference type="SUPFAM" id="SSF51735">
    <property type="entry name" value="NAD(P)-binding Rossmann-fold domains"/>
    <property type="match status" value="1"/>
</dbReference>
<dbReference type="Pfam" id="PF13549">
    <property type="entry name" value="ATP-grasp_5"/>
    <property type="match status" value="1"/>
</dbReference>
<dbReference type="SMART" id="SM00881">
    <property type="entry name" value="CoA_binding"/>
    <property type="match status" value="1"/>
</dbReference>
<keyword evidence="4" id="KW-1185">Reference proteome</keyword>
<dbReference type="Gene3D" id="3.40.50.720">
    <property type="entry name" value="NAD(P)-binding Rossmann-like Domain"/>
    <property type="match status" value="1"/>
</dbReference>
<reference evidence="3 4" key="1">
    <citation type="submission" date="2019-07" db="EMBL/GenBank/DDBJ databases">
        <authorList>
            <person name="Zhao L.H."/>
        </authorList>
    </citation>
    <scope>NUCLEOTIDE SEQUENCE [LARGE SCALE GENOMIC DNA]</scope>
    <source>
        <strain evidence="3 4">Co35</strain>
    </source>
</reference>
<dbReference type="Gene3D" id="3.30.1490.20">
    <property type="entry name" value="ATP-grasp fold, A domain"/>
    <property type="match status" value="1"/>
</dbReference>
<dbReference type="InterPro" id="IPR032875">
    <property type="entry name" value="Succ_CoA_lig_flav_dom"/>
</dbReference>
<dbReference type="GO" id="GO:0005524">
    <property type="term" value="F:ATP binding"/>
    <property type="evidence" value="ECO:0007669"/>
    <property type="project" value="UniProtKB-UniRule"/>
</dbReference>
<dbReference type="SUPFAM" id="SSF52210">
    <property type="entry name" value="Succinyl-CoA synthetase domains"/>
    <property type="match status" value="2"/>
</dbReference>
<dbReference type="InterPro" id="IPR016102">
    <property type="entry name" value="Succinyl-CoA_synth-like"/>
</dbReference>
<dbReference type="Pfam" id="PF13380">
    <property type="entry name" value="CoA_binding_2"/>
    <property type="match status" value="1"/>
</dbReference>
<keyword evidence="3" id="KW-0436">Ligase</keyword>
<name>A0A554RI33_9ACTN</name>
<dbReference type="AlphaFoldDB" id="A0A554RI33"/>
<dbReference type="GO" id="GO:0016874">
    <property type="term" value="F:ligase activity"/>
    <property type="evidence" value="ECO:0007669"/>
    <property type="project" value="UniProtKB-KW"/>
</dbReference>
<dbReference type="GO" id="GO:0046872">
    <property type="term" value="F:metal ion binding"/>
    <property type="evidence" value="ECO:0007669"/>
    <property type="project" value="InterPro"/>
</dbReference>
<evidence type="ECO:0000313" key="4">
    <source>
        <dbReference type="Proteomes" id="UP000316988"/>
    </source>
</evidence>
<proteinExistence type="predicted"/>
<sequence length="702" mass="71777">MMDDLRTLLDPVSIAVVGASPRGNRGLQIIENLQRFGSSARIYPVHPRETTIAGLTAYPDAASLPETCEFVAIALDADRSLDVLEEFVAAGTRAGSLIASGFGEGGSGAEQRRRLDDILTESGFLLCGPNCYGILNATSGFAAYSGQLVEPFTRGNVALVMQSGALTHSVTDSAVGRGLGLSHLITTGNEAGVGLGRYVRALAHDENVGVIGLFIEGLRDVEEFSSAAIEAAEAGKPLVALTVGRSALGQQAALAHTGAIAGQGSALAGLLRRCHVVQVDDLDEFRETLLLFSAGLVPSAPAAAITSISGGGTGLLADLSEDLGLPVAELSDDSRESLAAALPGFATVANPLDLTGASVEDPTIAIQALDLLKADPGVGVVALALNVLRGSAGQESLYREQADLLAKCAANPGAPVLALSLTTGAADDVVVDTLTRSGVPVLSGARASIAAITAWLAWHRRGRPAPLGTGIAEDVVSWDGGPVAAGAQAMDLLAEAGVPTPASILVSSAAEAVEAWDSLTPPMVLKLEAAGLSHKTEVGGVVTSIGSCEQLIEEVSRMRETLRTRAPELTIDGFLLQEQVQADTVECIVGVVRDPQVGLVLTVAPGGVLAELMGPAATVPVPAVRQDIEELIDSSPLATLLDGYRGAAAKDRSALVDLVECFGRLAARCGPDLVAAELNPVLVGAEGDGAVAVDALFVKEEL</sequence>
<dbReference type="Pfam" id="PF13607">
    <property type="entry name" value="Succ_CoA_lig"/>
    <property type="match status" value="1"/>
</dbReference>
<evidence type="ECO:0000256" key="1">
    <source>
        <dbReference type="PROSITE-ProRule" id="PRU00409"/>
    </source>
</evidence>
<dbReference type="InterPro" id="IPR013815">
    <property type="entry name" value="ATP_grasp_subdomain_1"/>
</dbReference>
<accession>A0A554RI33</accession>
<dbReference type="PROSITE" id="PS50975">
    <property type="entry name" value="ATP_GRASP"/>
    <property type="match status" value="1"/>
</dbReference>
<dbReference type="InterPro" id="IPR036291">
    <property type="entry name" value="NAD(P)-bd_dom_sf"/>
</dbReference>
<dbReference type="Gene3D" id="3.30.470.20">
    <property type="entry name" value="ATP-grasp fold, B domain"/>
    <property type="match status" value="1"/>
</dbReference>
<gene>
    <name evidence="3" type="ORF">FNM00_17820</name>
</gene>